<name>A0A4W3I0D4_CALMI</name>
<dbReference type="InterPro" id="IPR050776">
    <property type="entry name" value="Ank_Repeat/CDKN_Inhibitor"/>
</dbReference>
<reference evidence="6" key="2">
    <citation type="journal article" date="2007" name="PLoS Biol.">
        <title>Survey sequencing and comparative analysis of the elephant shark (Callorhinchus milii) genome.</title>
        <authorList>
            <person name="Venkatesh B."/>
            <person name="Kirkness E.F."/>
            <person name="Loh Y.H."/>
            <person name="Halpern A.L."/>
            <person name="Lee A.P."/>
            <person name="Johnson J."/>
            <person name="Dandona N."/>
            <person name="Viswanathan L.D."/>
            <person name="Tay A."/>
            <person name="Venter J.C."/>
            <person name="Strausberg R.L."/>
            <person name="Brenner S."/>
        </authorList>
    </citation>
    <scope>NUCLEOTIDE SEQUENCE [LARGE SCALE GENOMIC DNA]</scope>
</reference>
<dbReference type="SMART" id="SM00248">
    <property type="entry name" value="ANK"/>
    <property type="match status" value="4"/>
</dbReference>
<dbReference type="PROSITE" id="PS50297">
    <property type="entry name" value="ANK_REP_REGION"/>
    <property type="match status" value="1"/>
</dbReference>
<accession>A0A4W3I0D4</accession>
<dbReference type="GeneTree" id="ENSGT00610000086772"/>
<protein>
    <submittedName>
        <fullName evidence="5">Ankyrin repeat domain 66</fullName>
    </submittedName>
</protein>
<dbReference type="AlphaFoldDB" id="A0A4W3I0D4"/>
<dbReference type="InterPro" id="IPR002110">
    <property type="entry name" value="Ankyrin_rpt"/>
</dbReference>
<keyword evidence="2 3" id="KW-0040">ANK repeat</keyword>
<evidence type="ECO:0000256" key="4">
    <source>
        <dbReference type="SAM" id="MobiDB-lite"/>
    </source>
</evidence>
<dbReference type="InterPro" id="IPR036770">
    <property type="entry name" value="Ankyrin_rpt-contain_sf"/>
</dbReference>
<reference evidence="5" key="4">
    <citation type="submission" date="2025-08" db="UniProtKB">
        <authorList>
            <consortium name="Ensembl"/>
        </authorList>
    </citation>
    <scope>IDENTIFICATION</scope>
</reference>
<feature type="region of interest" description="Disordered" evidence="4">
    <location>
        <begin position="228"/>
        <end position="287"/>
    </location>
</feature>
<evidence type="ECO:0000256" key="2">
    <source>
        <dbReference type="ARBA" id="ARBA00023043"/>
    </source>
</evidence>
<sequence length="287" mass="32013">MCPSRKRVHIPSQQSQFCLDGDGFLNASDTRLTKNKLCCSCNSLPCPSTCGSVCGADQVTCLSVCSSEMTELHEAAASADSEEVEEILKKRSCDPNLKDPDWNDRTPLHWAAIKGQGEMVRLLVQNGARPCLGTDTGWTAAHFAAEYGKLSVLRALHLLHAPVDKGDLYGHTPKRIAEIYGQTDCVAFLEKAELECAEYRRVAEQNGILLDDTDEEWEEQKERELAKRRETIESENTSAQGVRQCKRDYSHTMRSNKEVQKGKYSNVSSVWNKGKTKPTTRSNLSKI</sequence>
<dbReference type="Proteomes" id="UP000314986">
    <property type="component" value="Unassembled WGS sequence"/>
</dbReference>
<reference evidence="5" key="5">
    <citation type="submission" date="2025-09" db="UniProtKB">
        <authorList>
            <consortium name="Ensembl"/>
        </authorList>
    </citation>
    <scope>IDENTIFICATION</scope>
</reference>
<evidence type="ECO:0000256" key="3">
    <source>
        <dbReference type="PROSITE-ProRule" id="PRU00023"/>
    </source>
</evidence>
<keyword evidence="6" id="KW-1185">Reference proteome</keyword>
<reference evidence="6" key="1">
    <citation type="journal article" date="2006" name="Science">
        <title>Ancient noncoding elements conserved in the human genome.</title>
        <authorList>
            <person name="Venkatesh B."/>
            <person name="Kirkness E.F."/>
            <person name="Loh Y.H."/>
            <person name="Halpern A.L."/>
            <person name="Lee A.P."/>
            <person name="Johnson J."/>
            <person name="Dandona N."/>
            <person name="Viswanathan L.D."/>
            <person name="Tay A."/>
            <person name="Venter J.C."/>
            <person name="Strausberg R.L."/>
            <person name="Brenner S."/>
        </authorList>
    </citation>
    <scope>NUCLEOTIDE SEQUENCE [LARGE SCALE GENOMIC DNA]</scope>
</reference>
<dbReference type="SUPFAM" id="SSF48403">
    <property type="entry name" value="Ankyrin repeat"/>
    <property type="match status" value="1"/>
</dbReference>
<dbReference type="Ensembl" id="ENSCMIT00000021003.1">
    <property type="protein sequence ID" value="ENSCMIP00000020627.1"/>
    <property type="gene ID" value="ENSCMIG00000009487.1"/>
</dbReference>
<gene>
    <name evidence="5" type="primary">LOC103180926</name>
</gene>
<keyword evidence="1" id="KW-0677">Repeat</keyword>
<evidence type="ECO:0000313" key="6">
    <source>
        <dbReference type="Proteomes" id="UP000314986"/>
    </source>
</evidence>
<feature type="compositionally biased region" description="Polar residues" evidence="4">
    <location>
        <begin position="263"/>
        <end position="287"/>
    </location>
</feature>
<dbReference type="STRING" id="7868.ENSCMIP00000020627"/>
<evidence type="ECO:0000256" key="1">
    <source>
        <dbReference type="ARBA" id="ARBA00022737"/>
    </source>
</evidence>
<dbReference type="InParanoid" id="A0A4W3I0D4"/>
<proteinExistence type="predicted"/>
<feature type="repeat" description="ANK" evidence="3">
    <location>
        <begin position="103"/>
        <end position="128"/>
    </location>
</feature>
<dbReference type="PROSITE" id="PS50088">
    <property type="entry name" value="ANK_REPEAT"/>
    <property type="match status" value="1"/>
</dbReference>
<reference evidence="6" key="3">
    <citation type="journal article" date="2014" name="Nature">
        <title>Elephant shark genome provides unique insights into gnathostome evolution.</title>
        <authorList>
            <consortium name="International Elephant Shark Genome Sequencing Consortium"/>
            <person name="Venkatesh B."/>
            <person name="Lee A.P."/>
            <person name="Ravi V."/>
            <person name="Maurya A.K."/>
            <person name="Lian M.M."/>
            <person name="Swann J.B."/>
            <person name="Ohta Y."/>
            <person name="Flajnik M.F."/>
            <person name="Sutoh Y."/>
            <person name="Kasahara M."/>
            <person name="Hoon S."/>
            <person name="Gangu V."/>
            <person name="Roy S.W."/>
            <person name="Irimia M."/>
            <person name="Korzh V."/>
            <person name="Kondrychyn I."/>
            <person name="Lim Z.W."/>
            <person name="Tay B.H."/>
            <person name="Tohari S."/>
            <person name="Kong K.W."/>
            <person name="Ho S."/>
            <person name="Lorente-Galdos B."/>
            <person name="Quilez J."/>
            <person name="Marques-Bonet T."/>
            <person name="Raney B.J."/>
            <person name="Ingham P.W."/>
            <person name="Tay A."/>
            <person name="Hillier L.W."/>
            <person name="Minx P."/>
            <person name="Boehm T."/>
            <person name="Wilson R.K."/>
            <person name="Brenner S."/>
            <person name="Warren W.C."/>
        </authorList>
    </citation>
    <scope>NUCLEOTIDE SEQUENCE [LARGE SCALE GENOMIC DNA]</scope>
</reference>
<dbReference type="Pfam" id="PF12796">
    <property type="entry name" value="Ank_2"/>
    <property type="match status" value="1"/>
</dbReference>
<feature type="compositionally biased region" description="Basic and acidic residues" evidence="4">
    <location>
        <begin position="245"/>
        <end position="261"/>
    </location>
</feature>
<evidence type="ECO:0000313" key="5">
    <source>
        <dbReference type="Ensembl" id="ENSCMIP00000020627.1"/>
    </source>
</evidence>
<dbReference type="PANTHER" id="PTHR24201:SF15">
    <property type="entry name" value="ANKYRIN REPEAT DOMAIN-CONTAINING PROTEIN 66"/>
    <property type="match status" value="1"/>
</dbReference>
<dbReference type="PANTHER" id="PTHR24201">
    <property type="entry name" value="ANK_REP_REGION DOMAIN-CONTAINING PROTEIN"/>
    <property type="match status" value="1"/>
</dbReference>
<dbReference type="Gene3D" id="1.25.40.20">
    <property type="entry name" value="Ankyrin repeat-containing domain"/>
    <property type="match status" value="2"/>
</dbReference>
<organism evidence="5 6">
    <name type="scientific">Callorhinchus milii</name>
    <name type="common">Ghost shark</name>
    <dbReference type="NCBI Taxonomy" id="7868"/>
    <lineage>
        <taxon>Eukaryota</taxon>
        <taxon>Metazoa</taxon>
        <taxon>Chordata</taxon>
        <taxon>Craniata</taxon>
        <taxon>Vertebrata</taxon>
        <taxon>Chondrichthyes</taxon>
        <taxon>Holocephali</taxon>
        <taxon>Chimaeriformes</taxon>
        <taxon>Callorhinchidae</taxon>
        <taxon>Callorhinchus</taxon>
    </lineage>
</organism>